<dbReference type="Proteomes" id="UP000001136">
    <property type="component" value="Chromosome"/>
</dbReference>
<reference evidence="2 3" key="1">
    <citation type="journal article" date="2007" name="PLoS ONE">
        <title>The complete genome sequence and analysis of the Epsilonproteobacterium Arcobacter butzleri.</title>
        <authorList>
            <person name="Miller W.G."/>
            <person name="Parker C.T."/>
            <person name="Rubenfield M."/>
            <person name="Mendz G.L."/>
            <person name="Woesten M.M.S.M."/>
            <person name="Ussery D.W."/>
            <person name="Stolz J.F."/>
            <person name="Binnewies T.T."/>
            <person name="Hallin P.F."/>
            <person name="Wang G."/>
            <person name="Malek J.A."/>
            <person name="Rogosin A."/>
            <person name="Stanker L.H."/>
            <person name="Mandrell R.E."/>
        </authorList>
    </citation>
    <scope>NUCLEOTIDE SEQUENCE [LARGE SCALE GENOMIC DNA]</scope>
    <source>
        <strain evidence="2 3">RM4018</strain>
    </source>
</reference>
<keyword evidence="1" id="KW-1133">Transmembrane helix</keyword>
<evidence type="ECO:0000313" key="3">
    <source>
        <dbReference type="Proteomes" id="UP000001136"/>
    </source>
</evidence>
<evidence type="ECO:0008006" key="4">
    <source>
        <dbReference type="Google" id="ProtNLM"/>
    </source>
</evidence>
<proteinExistence type="predicted"/>
<dbReference type="GO" id="GO:0003824">
    <property type="term" value="F:catalytic activity"/>
    <property type="evidence" value="ECO:0007669"/>
    <property type="project" value="UniProtKB-ARBA"/>
</dbReference>
<feature type="transmembrane region" description="Helical" evidence="1">
    <location>
        <begin position="9"/>
        <end position="29"/>
    </location>
</feature>
<dbReference type="eggNOG" id="COG3210">
    <property type="taxonomic scope" value="Bacteria"/>
</dbReference>
<dbReference type="InterPro" id="IPR025157">
    <property type="entry name" value="Hemagglutinin_rpt"/>
</dbReference>
<dbReference type="RefSeq" id="WP_012012666.1">
    <property type="nucleotide sequence ID" value="NC_009850.1"/>
</dbReference>
<keyword evidence="3" id="KW-1185">Reference proteome</keyword>
<dbReference type="Pfam" id="PF13332">
    <property type="entry name" value="Fil_haemagg_2"/>
    <property type="match status" value="1"/>
</dbReference>
<keyword evidence="1" id="KW-0472">Membrane</keyword>
<dbReference type="AlphaFoldDB" id="A8ETC9"/>
<evidence type="ECO:0000256" key="1">
    <source>
        <dbReference type="SAM" id="Phobius"/>
    </source>
</evidence>
<sequence length="792" mass="85987">MSKNLYKPIVIFLLSNTLVFGNLINGFYFSNKSNASNLNGKNIYINTDEKLSTNTNVVGSNVIADENLYINTNNLNVKASQDNYTSKNDSESINGSIAFTMYGGGGGTAGLGYGKSNSSSDSFLNNNSQLSGNNVNINVKNDAVFQGANVRANDTLNLNVGNNLVLESLRDEYSSNSKGFNVNAGIGFGSGGKEGHRTPSLDVGKQSSTNAGFSVNNGVTQNKQTVLSSITGDKVNVNVGNNTHLKGSVIASGDYDKNGNFVDNKNLNLTTKTLTSENIYDKDKNKSFNLSVGVDNSKKEAQGKMELGLNSSNKEQINYATIGEGTITTNSDIKDVNRDVNKSQVITKDESKNIDIYLSNTSINKALDPNQTIAKWTQDAKDLGLNVRNEIIQNLPSSMKLDKDGNGNIFDKTIGKALDATTDYGLGIIPTVGNAGGYVTQIATQFFGDNRGIIKTANKQDLLNMGINPEDIYPTEDGKYVTDPNKTVVILKDEEAIKKEQKLSDFNDSKIYLTQEQASKITHMFTNGIMNDTKDSFENSKEQTGNTSVIFINYNQTHGLLGDLMESGQDKIFVNTLGQSYLLTGSARQTSDYLVNLAQATNGNLIVDAHSQGSLLTYAAMLNAKSDLQNILKDKKDTTLKVGFYGSPVNSDDSSSLVRQLYLNSSVYTNTDIKVSDYFRSSVNPGDPVGSISIFLGGNGAGINSSSKSEGESFYVWFERGAKTMFKGKNPEDLKNSSPHSGYVCVIGCGDSMVTPDTKYYINLDGKEIKLENFYIERNLNKDFAKYPQKGK</sequence>
<name>A8ETC9_ALIB4</name>
<dbReference type="HOGENOM" id="CLU_354390_0_0_7"/>
<protein>
    <recommendedName>
        <fullName evidence="4">Filamentous hemagglutinin</fullName>
    </recommendedName>
</protein>
<gene>
    <name evidence="2" type="ordered locus">Abu_0943</name>
</gene>
<dbReference type="GeneID" id="24305095"/>
<keyword evidence="1" id="KW-0812">Transmembrane</keyword>
<organism evidence="2 3">
    <name type="scientific">Aliarcobacter butzleri (strain RM4018)</name>
    <name type="common">Arcobacter butzleri</name>
    <dbReference type="NCBI Taxonomy" id="367737"/>
    <lineage>
        <taxon>Bacteria</taxon>
        <taxon>Pseudomonadati</taxon>
        <taxon>Campylobacterota</taxon>
        <taxon>Epsilonproteobacteria</taxon>
        <taxon>Campylobacterales</taxon>
        <taxon>Arcobacteraceae</taxon>
        <taxon>Aliarcobacter</taxon>
    </lineage>
</organism>
<dbReference type="STRING" id="367737.Abu_0943"/>
<dbReference type="EMBL" id="CP000361">
    <property type="protein sequence ID" value="ABV67203.1"/>
    <property type="molecule type" value="Genomic_DNA"/>
</dbReference>
<accession>A8ETC9</accession>
<evidence type="ECO:0000313" key="2">
    <source>
        <dbReference type="EMBL" id="ABV67203.1"/>
    </source>
</evidence>
<dbReference type="KEGG" id="abu:Abu_0943"/>